<protein>
    <submittedName>
        <fullName evidence="1">Uncharacterized protein</fullName>
    </submittedName>
</protein>
<reference evidence="1 2" key="1">
    <citation type="journal article" date="2002" name="Nature">
        <title>Genome sequence and comparative analysis of the model rodent malaria parasite Plasmodium yoelii yoelii.</title>
        <authorList>
            <person name="Carlton J.M."/>
            <person name="Angiuoli S.V."/>
            <person name="Suh B.B."/>
            <person name="Kooij T.W."/>
            <person name="Pertea M."/>
            <person name="Silva J.C."/>
            <person name="Ermolaeva M.D."/>
            <person name="Allen J.E."/>
            <person name="Selengut J.D."/>
            <person name="Koo H.L."/>
            <person name="Peterson J.D."/>
            <person name="Pop M."/>
            <person name="Kosack D.S."/>
            <person name="Shumway M.F."/>
            <person name="Bidwell S.L."/>
            <person name="Shallom S.J."/>
            <person name="van Aken S.E."/>
            <person name="Riedmuller S.B."/>
            <person name="Feldblyum T.V."/>
            <person name="Cho J.K."/>
            <person name="Quackenbush J."/>
            <person name="Sedegah M."/>
            <person name="Shoaibi A."/>
            <person name="Cummings L.M."/>
            <person name="Florens L."/>
            <person name="Yates J.R."/>
            <person name="Raine J.D."/>
            <person name="Sinden R.E."/>
            <person name="Harris M.A."/>
            <person name="Cunningham D.A."/>
            <person name="Preiser P.R."/>
            <person name="Bergman L.W."/>
            <person name="Vaidya A.B."/>
            <person name="van Lin L.H."/>
            <person name="Janse C.J."/>
            <person name="Waters A.P."/>
            <person name="Smith H.O."/>
            <person name="White O.R."/>
            <person name="Salzberg S.L."/>
            <person name="Venter J.C."/>
            <person name="Fraser C.M."/>
            <person name="Hoffman S.L."/>
            <person name="Gardner M.J."/>
            <person name="Carucci D.J."/>
        </authorList>
    </citation>
    <scope>NUCLEOTIDE SEQUENCE [LARGE SCALE GENOMIC DNA]</scope>
    <source>
        <strain evidence="1 2">17XNL</strain>
    </source>
</reference>
<proteinExistence type="predicted"/>
<accession>Q7RBH4</accession>
<keyword evidence="2" id="KW-1185">Reference proteome</keyword>
<dbReference type="Proteomes" id="UP000008553">
    <property type="component" value="Unassembled WGS sequence"/>
</dbReference>
<evidence type="ECO:0000313" key="2">
    <source>
        <dbReference type="Proteomes" id="UP000008553"/>
    </source>
</evidence>
<dbReference type="InParanoid" id="Q7RBH4"/>
<name>Q7RBH4_PLAYO</name>
<dbReference type="PaxDb" id="73239-Q7RBH4"/>
<sequence length="49" mass="6110">MKSKYTTKRGIIYYGRGIYHIPHKIFAIYESYYTYHNFHYKKLANQWIC</sequence>
<comment type="caution">
    <text evidence="1">The sequence shown here is derived from an EMBL/GenBank/DDBJ whole genome shotgun (WGS) entry which is preliminary data.</text>
</comment>
<gene>
    <name evidence="1" type="ORF">PY06169</name>
</gene>
<dbReference type="EMBL" id="AABL01002059">
    <property type="protein sequence ID" value="EAA18330.1"/>
    <property type="molecule type" value="Genomic_DNA"/>
</dbReference>
<evidence type="ECO:0000313" key="1">
    <source>
        <dbReference type="EMBL" id="EAA18330.1"/>
    </source>
</evidence>
<organism evidence="1 2">
    <name type="scientific">Plasmodium yoelii yoelii</name>
    <dbReference type="NCBI Taxonomy" id="73239"/>
    <lineage>
        <taxon>Eukaryota</taxon>
        <taxon>Sar</taxon>
        <taxon>Alveolata</taxon>
        <taxon>Apicomplexa</taxon>
        <taxon>Aconoidasida</taxon>
        <taxon>Haemosporida</taxon>
        <taxon>Plasmodiidae</taxon>
        <taxon>Plasmodium</taxon>
        <taxon>Plasmodium (Vinckeia)</taxon>
    </lineage>
</organism>
<dbReference type="AlphaFoldDB" id="Q7RBH4"/>